<reference evidence="2 3" key="1">
    <citation type="journal article" date="2019" name="Nat. Plants">
        <title>Genome sequencing of Musa balbisiana reveals subgenome evolution and function divergence in polyploid bananas.</title>
        <authorList>
            <person name="Yao X."/>
        </authorList>
    </citation>
    <scope>NUCLEOTIDE SEQUENCE [LARGE SCALE GENOMIC DNA]</scope>
    <source>
        <strain evidence="3">cv. DH-PKW</strain>
        <tissue evidence="2">Leaves</tissue>
    </source>
</reference>
<dbReference type="GO" id="GO:0010167">
    <property type="term" value="P:response to nitrate"/>
    <property type="evidence" value="ECO:0007669"/>
    <property type="project" value="InterPro"/>
</dbReference>
<accession>A0A4S8IXQ3</accession>
<dbReference type="Proteomes" id="UP000317650">
    <property type="component" value="Chromosome 10"/>
</dbReference>
<evidence type="ECO:0000313" key="3">
    <source>
        <dbReference type="Proteomes" id="UP000317650"/>
    </source>
</evidence>
<protein>
    <recommendedName>
        <fullName evidence="4">High-affinity nitrate transporter</fullName>
    </recommendedName>
</protein>
<evidence type="ECO:0000256" key="1">
    <source>
        <dbReference type="SAM" id="Phobius"/>
    </source>
</evidence>
<sequence length="239" mass="25980">MEGRRGGGETHSRSGEVVARMRALKATVNGSRRTARFGGRPCSDSHPDRYVSPVSCRFGRNGGRNTTLHSSTHHTFVQLTVKALLYAGVDQINVTWAINQSLPGATVSAYKKVKVSFCYAPASQADRGWRKTDDNLKKDKTCQFMITTQPYATAGSVAYTVERSIPTATFFVIAYVLDSEDAEVAYGQSTDAQKTTNLFDVVGITGRHASLGIAAACFSAFSVVALAFFFVVEKRKAMK</sequence>
<gene>
    <name evidence="2" type="ORF">C4D60_Mb10t13460</name>
</gene>
<dbReference type="InterPro" id="IPR016605">
    <property type="entry name" value="Transptr_NO3_Nar2"/>
</dbReference>
<dbReference type="PANTHER" id="PTHR34806:SF1">
    <property type="entry name" value="HIGH-AFFINITY NITRATE TRANSPORTER 3.1"/>
    <property type="match status" value="1"/>
</dbReference>
<dbReference type="PANTHER" id="PTHR34806">
    <property type="entry name" value="HIGH-AFFINITY NITRATE TRANSPORTER 3.2"/>
    <property type="match status" value="1"/>
</dbReference>
<keyword evidence="1" id="KW-0472">Membrane</keyword>
<dbReference type="AlphaFoldDB" id="A0A4S8IXQ3"/>
<comment type="caution">
    <text evidence="2">The sequence shown here is derived from an EMBL/GenBank/DDBJ whole genome shotgun (WGS) entry which is preliminary data.</text>
</comment>
<keyword evidence="1" id="KW-0812">Transmembrane</keyword>
<keyword evidence="1" id="KW-1133">Transmembrane helix</keyword>
<organism evidence="2 3">
    <name type="scientific">Musa balbisiana</name>
    <name type="common">Banana</name>
    <dbReference type="NCBI Taxonomy" id="52838"/>
    <lineage>
        <taxon>Eukaryota</taxon>
        <taxon>Viridiplantae</taxon>
        <taxon>Streptophyta</taxon>
        <taxon>Embryophyta</taxon>
        <taxon>Tracheophyta</taxon>
        <taxon>Spermatophyta</taxon>
        <taxon>Magnoliopsida</taxon>
        <taxon>Liliopsida</taxon>
        <taxon>Zingiberales</taxon>
        <taxon>Musaceae</taxon>
        <taxon>Musa</taxon>
    </lineage>
</organism>
<dbReference type="STRING" id="52838.A0A4S8IXQ3"/>
<name>A0A4S8IXQ3_MUSBA</name>
<proteinExistence type="predicted"/>
<dbReference type="EMBL" id="PYDT01000008">
    <property type="protein sequence ID" value="THU53349.1"/>
    <property type="molecule type" value="Genomic_DNA"/>
</dbReference>
<evidence type="ECO:0000313" key="2">
    <source>
        <dbReference type="EMBL" id="THU53349.1"/>
    </source>
</evidence>
<dbReference type="GO" id="GO:0005886">
    <property type="term" value="C:plasma membrane"/>
    <property type="evidence" value="ECO:0007669"/>
    <property type="project" value="TreeGrafter"/>
</dbReference>
<dbReference type="Pfam" id="PF16974">
    <property type="entry name" value="NAR2"/>
    <property type="match status" value="1"/>
</dbReference>
<dbReference type="GO" id="GO:0015112">
    <property type="term" value="F:nitrate transmembrane transporter activity"/>
    <property type="evidence" value="ECO:0007669"/>
    <property type="project" value="TreeGrafter"/>
</dbReference>
<feature type="transmembrane region" description="Helical" evidence="1">
    <location>
        <begin position="211"/>
        <end position="232"/>
    </location>
</feature>
<keyword evidence="3" id="KW-1185">Reference proteome</keyword>
<evidence type="ECO:0008006" key="4">
    <source>
        <dbReference type="Google" id="ProtNLM"/>
    </source>
</evidence>